<dbReference type="HOGENOM" id="CLU_2969278_0_0_11"/>
<gene>
    <name evidence="2" type="ordered locus">AAur_3490</name>
</gene>
<name>A1RAC1_PAEAT</name>
<organism evidence="2 3">
    <name type="scientific">Paenarthrobacter aurescens (strain TC1)</name>
    <dbReference type="NCBI Taxonomy" id="290340"/>
    <lineage>
        <taxon>Bacteria</taxon>
        <taxon>Bacillati</taxon>
        <taxon>Actinomycetota</taxon>
        <taxon>Actinomycetes</taxon>
        <taxon>Micrococcales</taxon>
        <taxon>Micrococcaceae</taxon>
        <taxon>Paenarthrobacter</taxon>
    </lineage>
</organism>
<keyword evidence="3" id="KW-1185">Reference proteome</keyword>
<keyword evidence="1" id="KW-0472">Membrane</keyword>
<protein>
    <submittedName>
        <fullName evidence="2">Uncharacterized protein</fullName>
    </submittedName>
</protein>
<dbReference type="Proteomes" id="UP000000637">
    <property type="component" value="Chromosome"/>
</dbReference>
<accession>A1RAC1</accession>
<dbReference type="KEGG" id="aau:AAur_3490"/>
<keyword evidence="1" id="KW-1133">Transmembrane helix</keyword>
<evidence type="ECO:0000313" key="2">
    <source>
        <dbReference type="EMBL" id="ABM06438.1"/>
    </source>
</evidence>
<reference evidence="2 3" key="1">
    <citation type="journal article" date="2006" name="PLoS Genet.">
        <title>Secrets of soil survival revealed by the genome sequence of Arthrobacter aurescens TC1.</title>
        <authorList>
            <person name="Mongodin E.F."/>
            <person name="Shapir N."/>
            <person name="Daugherty S.C."/>
            <person name="DeBoy R.T."/>
            <person name="Emerson J.B."/>
            <person name="Shvartzbeyn A."/>
            <person name="Radune D."/>
            <person name="Vamathevan J."/>
            <person name="Riggs F."/>
            <person name="Grinberg V."/>
            <person name="Khouri H."/>
            <person name="Wackett L.P."/>
            <person name="Nelson K.E."/>
            <person name="Sadowsky M.J."/>
        </authorList>
    </citation>
    <scope>NUCLEOTIDE SEQUENCE [LARGE SCALE GENOMIC DNA]</scope>
    <source>
        <strain evidence="2 3">TC1</strain>
    </source>
</reference>
<dbReference type="AlphaFoldDB" id="A1RAC1"/>
<evidence type="ECO:0000256" key="1">
    <source>
        <dbReference type="SAM" id="Phobius"/>
    </source>
</evidence>
<dbReference type="EMBL" id="CP000474">
    <property type="protein sequence ID" value="ABM06438.1"/>
    <property type="molecule type" value="Genomic_DNA"/>
</dbReference>
<keyword evidence="1" id="KW-0812">Transmembrane</keyword>
<feature type="transmembrane region" description="Helical" evidence="1">
    <location>
        <begin position="38"/>
        <end position="57"/>
    </location>
</feature>
<proteinExistence type="predicted"/>
<evidence type="ECO:0000313" key="3">
    <source>
        <dbReference type="Proteomes" id="UP000000637"/>
    </source>
</evidence>
<dbReference type="STRING" id="290340.AAur_3490"/>
<dbReference type="NCBIfam" id="NF041808">
    <property type="entry name" value="daptide_123"/>
    <property type="match status" value="1"/>
</dbReference>
<sequence>MPPASRETRKEESMIATSNLQLTIEELENLDTPDDTPWYIRVGDVIIIAGIVVGLAAT</sequence>